<gene>
    <name evidence="1" type="ORF">CUREI_06825</name>
</gene>
<protein>
    <submittedName>
        <fullName evidence="1">Uncharacterized protein</fullName>
    </submittedName>
</protein>
<dbReference type="AlphaFoldDB" id="A0A077HKR8"/>
<name>A0A077HKR8_9CORY</name>
<dbReference type="KEGG" id="cuv:CUREI_06825"/>
<reference evidence="1 2" key="1">
    <citation type="submission" date="2014-08" db="EMBL/GenBank/DDBJ databases">
        <title>Complete genome sequence of Corynebacterium ureicelerivorans DSM 45051, a lipophilic and urea-splitting isolate from a blood culture of a septicaemia patient.</title>
        <authorList>
            <person name="Tippelt A."/>
            <person name="Albersmeier A."/>
            <person name="Brinkrolf K."/>
            <person name="Ruckert C."/>
            <person name="Tauch A."/>
        </authorList>
    </citation>
    <scope>NUCLEOTIDE SEQUENCE [LARGE SCALE GENOMIC DNA]</scope>
    <source>
        <strain evidence="1 2">IMMIB RIV-2301</strain>
    </source>
</reference>
<dbReference type="HOGENOM" id="CLU_2272667_0_0_11"/>
<dbReference type="Proteomes" id="UP000028939">
    <property type="component" value="Chromosome"/>
</dbReference>
<evidence type="ECO:0000313" key="2">
    <source>
        <dbReference type="Proteomes" id="UP000028939"/>
    </source>
</evidence>
<sequence>MGSEFEEEINGIDTSIQTIEKLRAEVDEAMRGPIRAGLGDMVRELKKNIHLVISDLESLRHKISSSEAESNFTEAREQIALIDKKIEQIKIAVQSIKFSGLE</sequence>
<keyword evidence="2" id="KW-1185">Reference proteome</keyword>
<proteinExistence type="predicted"/>
<organism evidence="1 2">
    <name type="scientific">Corynebacterium ureicelerivorans</name>
    <dbReference type="NCBI Taxonomy" id="401472"/>
    <lineage>
        <taxon>Bacteria</taxon>
        <taxon>Bacillati</taxon>
        <taxon>Actinomycetota</taxon>
        <taxon>Actinomycetes</taxon>
        <taxon>Mycobacteriales</taxon>
        <taxon>Corynebacteriaceae</taxon>
        <taxon>Corynebacterium</taxon>
    </lineage>
</organism>
<dbReference type="EMBL" id="CP009215">
    <property type="protein sequence ID" value="AIL97046.1"/>
    <property type="molecule type" value="Genomic_DNA"/>
</dbReference>
<evidence type="ECO:0000313" key="1">
    <source>
        <dbReference type="EMBL" id="AIL97046.1"/>
    </source>
</evidence>
<accession>A0A077HKR8</accession>